<dbReference type="Pfam" id="PF13041">
    <property type="entry name" value="PPR_2"/>
    <property type="match status" value="1"/>
</dbReference>
<protein>
    <recommendedName>
        <fullName evidence="5">Pentacotripeptide-repeat region of PRORP domain-containing protein</fullName>
    </recommendedName>
</protein>
<feature type="repeat" description="PPR" evidence="2">
    <location>
        <begin position="311"/>
        <end position="345"/>
    </location>
</feature>
<evidence type="ECO:0000313" key="3">
    <source>
        <dbReference type="EMBL" id="WOH10914.1"/>
    </source>
</evidence>
<dbReference type="AlphaFoldDB" id="A0AAF0XQ51"/>
<feature type="repeat" description="PPR" evidence="2">
    <location>
        <begin position="346"/>
        <end position="380"/>
    </location>
</feature>
<dbReference type="Proteomes" id="UP000077755">
    <property type="component" value="Chromosome 8"/>
</dbReference>
<organism evidence="3 4">
    <name type="scientific">Daucus carota subsp. sativus</name>
    <name type="common">Carrot</name>
    <dbReference type="NCBI Taxonomy" id="79200"/>
    <lineage>
        <taxon>Eukaryota</taxon>
        <taxon>Viridiplantae</taxon>
        <taxon>Streptophyta</taxon>
        <taxon>Embryophyta</taxon>
        <taxon>Tracheophyta</taxon>
        <taxon>Spermatophyta</taxon>
        <taxon>Magnoliopsida</taxon>
        <taxon>eudicotyledons</taxon>
        <taxon>Gunneridae</taxon>
        <taxon>Pentapetalae</taxon>
        <taxon>asterids</taxon>
        <taxon>campanulids</taxon>
        <taxon>Apiales</taxon>
        <taxon>Apiaceae</taxon>
        <taxon>Apioideae</taxon>
        <taxon>Scandiceae</taxon>
        <taxon>Daucinae</taxon>
        <taxon>Daucus</taxon>
        <taxon>Daucus sect. Daucus</taxon>
    </lineage>
</organism>
<dbReference type="PANTHER" id="PTHR47942">
    <property type="entry name" value="TETRATRICOPEPTIDE REPEAT (TPR)-LIKE SUPERFAMILY PROTEIN-RELATED"/>
    <property type="match status" value="1"/>
</dbReference>
<evidence type="ECO:0000256" key="1">
    <source>
        <dbReference type="ARBA" id="ARBA00022737"/>
    </source>
</evidence>
<feature type="repeat" description="PPR" evidence="2">
    <location>
        <begin position="381"/>
        <end position="415"/>
    </location>
</feature>
<dbReference type="Pfam" id="PF01535">
    <property type="entry name" value="PPR"/>
    <property type="match status" value="1"/>
</dbReference>
<feature type="repeat" description="PPR" evidence="2">
    <location>
        <begin position="416"/>
        <end position="450"/>
    </location>
</feature>
<dbReference type="NCBIfam" id="TIGR00756">
    <property type="entry name" value="PPR"/>
    <property type="match status" value="6"/>
</dbReference>
<evidence type="ECO:0000256" key="2">
    <source>
        <dbReference type="PROSITE-ProRule" id="PRU00708"/>
    </source>
</evidence>
<dbReference type="Gene3D" id="1.25.40.10">
    <property type="entry name" value="Tetratricopeptide repeat domain"/>
    <property type="match status" value="3"/>
</dbReference>
<dbReference type="InterPro" id="IPR002885">
    <property type="entry name" value="PPR_rpt"/>
</dbReference>
<reference evidence="3" key="2">
    <citation type="submission" date="2022-03" db="EMBL/GenBank/DDBJ databases">
        <title>Draft title - Genomic analysis of global carrot germplasm unveils the trajectory of domestication and the origin of high carotenoid orange carrot.</title>
        <authorList>
            <person name="Iorizzo M."/>
            <person name="Ellison S."/>
            <person name="Senalik D."/>
            <person name="Macko-Podgorni A."/>
            <person name="Grzebelus D."/>
            <person name="Bostan H."/>
            <person name="Rolling W."/>
            <person name="Curaba J."/>
            <person name="Simon P."/>
        </authorList>
    </citation>
    <scope>NUCLEOTIDE SEQUENCE</scope>
    <source>
        <tissue evidence="3">Leaf</tissue>
    </source>
</reference>
<keyword evidence="1" id="KW-0677">Repeat</keyword>
<feature type="repeat" description="PPR" evidence="2">
    <location>
        <begin position="204"/>
        <end position="238"/>
    </location>
</feature>
<evidence type="ECO:0000313" key="4">
    <source>
        <dbReference type="Proteomes" id="UP000077755"/>
    </source>
</evidence>
<accession>A0AAF0XQ51</accession>
<proteinExistence type="predicted"/>
<dbReference type="InterPro" id="IPR051222">
    <property type="entry name" value="PPR/CCM1_RNA-binding"/>
</dbReference>
<dbReference type="PANTHER" id="PTHR47942:SF63">
    <property type="entry name" value="PENTATRICOPEPTIDE REPEAT-CONTAINING PROTEIN"/>
    <property type="match status" value="1"/>
</dbReference>
<dbReference type="PROSITE" id="PS51375">
    <property type="entry name" value="PPR"/>
    <property type="match status" value="6"/>
</dbReference>
<name>A0AAF0XQ51_DAUCS</name>
<dbReference type="KEGG" id="dcr:108197328"/>
<evidence type="ECO:0008006" key="5">
    <source>
        <dbReference type="Google" id="ProtNLM"/>
    </source>
</evidence>
<reference evidence="3" key="1">
    <citation type="journal article" date="2016" name="Nat. Genet.">
        <title>A high-quality carrot genome assembly provides new insights into carotenoid accumulation and asterid genome evolution.</title>
        <authorList>
            <person name="Iorizzo M."/>
            <person name="Ellison S."/>
            <person name="Senalik D."/>
            <person name="Zeng P."/>
            <person name="Satapoomin P."/>
            <person name="Huang J."/>
            <person name="Bowman M."/>
            <person name="Iovene M."/>
            <person name="Sanseverino W."/>
            <person name="Cavagnaro P."/>
            <person name="Yildiz M."/>
            <person name="Macko-Podgorni A."/>
            <person name="Moranska E."/>
            <person name="Grzebelus E."/>
            <person name="Grzebelus D."/>
            <person name="Ashrafi H."/>
            <person name="Zheng Z."/>
            <person name="Cheng S."/>
            <person name="Spooner D."/>
            <person name="Van Deynze A."/>
            <person name="Simon P."/>
        </authorList>
    </citation>
    <scope>NUCLEOTIDE SEQUENCE</scope>
    <source>
        <tissue evidence="3">Leaf</tissue>
    </source>
</reference>
<keyword evidence="4" id="KW-1185">Reference proteome</keyword>
<sequence>MNCSKLKSFNSITHANHSRIFVRFKSSSPKSKRKNNPLNLYLRKNRKWPLSSHNAKYQEKFNQQEALRALKQSVSSLSPTHLLSSLINSFTMYNCNPTPLAYHFVIKTLVKSSQWQELSLVLDHLEKVEIFETPEVIFIDLIEAYGNFNKIQEAVDIFFKIPNFRCNPSVESLNCLLLVLCDKGWLEMVPEIVLKSHTMSIRIEESSYCILIKALCRINKVNHAFGLLIYMIDDGFELDERMCSLILSTLCRQGDLSVDAFTGYLEEMKAYGFCPGRLDLCNVIRFLLKNGKGMDALNVLDQMKVDGIKPDVFCYTMVLDGVISEGEYAKADELFDEMLVLGVVPDLCTYNVYIGGLFKQRNIDAGLDMLACIEDVGCKPDVVTYNGILRALCESGELKALKEVVNLMRSKGVQHDLKTYEIMIAGMIRQGEIREACNLLQEMMEKGLEPQSSTFFRLLPTFDLTGPGSKELEVFREITVGSVALGSSG</sequence>
<dbReference type="Pfam" id="PF13812">
    <property type="entry name" value="PPR_3"/>
    <property type="match status" value="1"/>
</dbReference>
<dbReference type="EMBL" id="CP093350">
    <property type="protein sequence ID" value="WOH10914.1"/>
    <property type="molecule type" value="Genomic_DNA"/>
</dbReference>
<dbReference type="InterPro" id="IPR011990">
    <property type="entry name" value="TPR-like_helical_dom_sf"/>
</dbReference>
<feature type="repeat" description="PPR" evidence="2">
    <location>
        <begin position="239"/>
        <end position="275"/>
    </location>
</feature>
<gene>
    <name evidence="3" type="ORF">DCAR_0830391</name>
</gene>